<evidence type="ECO:0000313" key="1">
    <source>
        <dbReference type="EMBL" id="SCC35404.1"/>
    </source>
</evidence>
<organism evidence="1 2">
    <name type="scientific">[Bacillus] enclensis</name>
    <dbReference type="NCBI Taxonomy" id="1402860"/>
    <lineage>
        <taxon>Bacteria</taxon>
        <taxon>Bacillati</taxon>
        <taxon>Bacillota</taxon>
        <taxon>Bacilli</taxon>
        <taxon>Bacillales</taxon>
        <taxon>Bacillaceae</taxon>
        <taxon>Rossellomorea</taxon>
    </lineage>
</organism>
<proteinExistence type="predicted"/>
<gene>
    <name evidence="1" type="ORF">GA0061094_4225</name>
</gene>
<dbReference type="EMBL" id="FMAU01000010">
    <property type="protein sequence ID" value="SCC35404.1"/>
    <property type="molecule type" value="Genomic_DNA"/>
</dbReference>
<dbReference type="RefSeq" id="WP_058299973.1">
    <property type="nucleotide sequence ID" value="NZ_FMAU01000010.1"/>
</dbReference>
<dbReference type="Proteomes" id="UP000181997">
    <property type="component" value="Unassembled WGS sequence"/>
</dbReference>
<dbReference type="OrthoDB" id="2970525at2"/>
<dbReference type="InterPro" id="IPR018690">
    <property type="entry name" value="DUF2187"/>
</dbReference>
<keyword evidence="2" id="KW-1185">Reference proteome</keyword>
<reference evidence="2" key="1">
    <citation type="submission" date="2016-08" db="EMBL/GenBank/DDBJ databases">
        <authorList>
            <person name="Varghese N."/>
            <person name="Submissions Spin"/>
        </authorList>
    </citation>
    <scope>NUCLEOTIDE SEQUENCE [LARGE SCALE GENOMIC DNA]</scope>
    <source>
        <strain evidence="2">SGD-1123</strain>
    </source>
</reference>
<sequence length="90" mass="10310">MNNNFVYSKNYANLGDKIEFKRKKHIVNGVVTTLRENTVIIKVDNETAKKLDLPDNQTVVAHKNYVIVERAENDTQPVFVYDGWNSALKA</sequence>
<dbReference type="Pfam" id="PF09953">
    <property type="entry name" value="DUF2187"/>
    <property type="match status" value="1"/>
</dbReference>
<accession>A0A0V8H688</accession>
<dbReference type="AlphaFoldDB" id="A0A0V8H688"/>
<evidence type="ECO:0000313" key="2">
    <source>
        <dbReference type="Proteomes" id="UP000181997"/>
    </source>
</evidence>
<name>A0A0V8H688_9BACI</name>
<protein>
    <submittedName>
        <fullName evidence="1">Uncharacterized protein YkvS</fullName>
    </submittedName>
</protein>